<reference evidence="2 3" key="1">
    <citation type="submission" date="2023-11" db="EMBL/GenBank/DDBJ databases">
        <title>Halocaridina rubra genome assembly.</title>
        <authorList>
            <person name="Smith C."/>
        </authorList>
    </citation>
    <scope>NUCLEOTIDE SEQUENCE [LARGE SCALE GENOMIC DNA]</scope>
    <source>
        <strain evidence="2">EP-1</strain>
        <tissue evidence="2">Whole</tissue>
    </source>
</reference>
<feature type="non-terminal residue" evidence="2">
    <location>
        <position position="65"/>
    </location>
</feature>
<evidence type="ECO:0000256" key="1">
    <source>
        <dbReference type="SAM" id="MobiDB-lite"/>
    </source>
</evidence>
<gene>
    <name evidence="2" type="ORF">SK128_013225</name>
</gene>
<feature type="non-terminal residue" evidence="2">
    <location>
        <position position="1"/>
    </location>
</feature>
<comment type="caution">
    <text evidence="2">The sequence shown here is derived from an EMBL/GenBank/DDBJ whole genome shotgun (WGS) entry which is preliminary data.</text>
</comment>
<evidence type="ECO:0000313" key="2">
    <source>
        <dbReference type="EMBL" id="KAK7079981.1"/>
    </source>
</evidence>
<feature type="compositionally biased region" description="Polar residues" evidence="1">
    <location>
        <begin position="1"/>
        <end position="13"/>
    </location>
</feature>
<accession>A0AAN8X8U3</accession>
<keyword evidence="3" id="KW-1185">Reference proteome</keyword>
<name>A0AAN8X8U3_HALRR</name>
<dbReference type="AlphaFoldDB" id="A0AAN8X8U3"/>
<organism evidence="2 3">
    <name type="scientific">Halocaridina rubra</name>
    <name type="common">Hawaiian red shrimp</name>
    <dbReference type="NCBI Taxonomy" id="373956"/>
    <lineage>
        <taxon>Eukaryota</taxon>
        <taxon>Metazoa</taxon>
        <taxon>Ecdysozoa</taxon>
        <taxon>Arthropoda</taxon>
        <taxon>Crustacea</taxon>
        <taxon>Multicrustacea</taxon>
        <taxon>Malacostraca</taxon>
        <taxon>Eumalacostraca</taxon>
        <taxon>Eucarida</taxon>
        <taxon>Decapoda</taxon>
        <taxon>Pleocyemata</taxon>
        <taxon>Caridea</taxon>
        <taxon>Atyoidea</taxon>
        <taxon>Atyidae</taxon>
        <taxon>Halocaridina</taxon>
    </lineage>
</organism>
<dbReference type="Proteomes" id="UP001381693">
    <property type="component" value="Unassembled WGS sequence"/>
</dbReference>
<dbReference type="EMBL" id="JAXCGZ010006230">
    <property type="protein sequence ID" value="KAK7079981.1"/>
    <property type="molecule type" value="Genomic_DNA"/>
</dbReference>
<feature type="region of interest" description="Disordered" evidence="1">
    <location>
        <begin position="1"/>
        <end position="52"/>
    </location>
</feature>
<evidence type="ECO:0000313" key="3">
    <source>
        <dbReference type="Proteomes" id="UP001381693"/>
    </source>
</evidence>
<sequence>ISPTNSLSYSPAHSNEKTALNHLAHRPPTPLESSQSIGEEEEGIPMRPLRIMNGDPERRANLVIK</sequence>
<proteinExistence type="predicted"/>
<protein>
    <submittedName>
        <fullName evidence="2">Uncharacterized protein</fullName>
    </submittedName>
</protein>